<keyword evidence="5" id="KW-1185">Reference proteome</keyword>
<proteinExistence type="predicted"/>
<evidence type="ECO:0000313" key="5">
    <source>
        <dbReference type="Proteomes" id="UP001055712"/>
    </source>
</evidence>
<dbReference type="Proteomes" id="UP001055712">
    <property type="component" value="Unassembled WGS sequence"/>
</dbReference>
<evidence type="ECO:0000259" key="2">
    <source>
        <dbReference type="Pfam" id="PF06159"/>
    </source>
</evidence>
<dbReference type="Pfam" id="PF23647">
    <property type="entry name" value="TRAPPC13_M"/>
    <property type="match status" value="1"/>
</dbReference>
<feature type="domain" description="Trafficking protein particle complex subunit 13 N-terminal" evidence="2">
    <location>
        <begin position="10"/>
        <end position="166"/>
    </location>
</feature>
<sequence length="450" mass="46594">MADGPVVFSLVRLGPPAFAEQSLRFQEQDLLHDAQRSSMPASAATFASRLQGDTAGAGGFLTLPKLGPMPVYLGQSFSCLITASNYGGATLTLLGIKVELSTESRRVSLLYDSTGSPLPALAAGGGHEFGVRADIKELGGHTLTCTTSYTGGDGERRQQAQAFTFSALNPLVVRTKQRQVGEATLLEATLENATAAPMLLEAVTFFPAPSFSEERIPQHTAGPATLGPSEGPLSSYIQSLPLVPEGGSSAMLFRLTRVPAPSPAAAADASGTLGRMEIKWSGPRGEAARLQTQLISLPPQVPRELSLEVAQLPQRVAVGAPFTLTLLVRSHVDRRMGPLKIAAAAAGGASPTGSPARGVSSSSSGEPHTPRMPGASSLGTALGAAVCLDGPQDAFVAELAPRHVAEVRLQLLAMVAGQQALPAFSVASERDGKQYAVLAPVELFVESCAA</sequence>
<dbReference type="OrthoDB" id="508793at2759"/>
<comment type="caution">
    <text evidence="4">The sequence shown here is derived from an EMBL/GenBank/DDBJ whole genome shotgun (WGS) entry which is preliminary data.</text>
</comment>
<dbReference type="InterPro" id="IPR010378">
    <property type="entry name" value="TRAPPC13"/>
</dbReference>
<dbReference type="EMBL" id="SIDB01000002">
    <property type="protein sequence ID" value="KAI3436108.1"/>
    <property type="molecule type" value="Genomic_DNA"/>
</dbReference>
<protein>
    <submittedName>
        <fullName evidence="4">Uncharacterized protein</fullName>
    </submittedName>
</protein>
<gene>
    <name evidence="4" type="ORF">D9Q98_002166</name>
</gene>
<dbReference type="InterPro" id="IPR055427">
    <property type="entry name" value="TRAPPC13_N"/>
</dbReference>
<feature type="compositionally biased region" description="Low complexity" evidence="1">
    <location>
        <begin position="345"/>
        <end position="364"/>
    </location>
</feature>
<accession>A0A9D4Z0N3</accession>
<feature type="domain" description="Trafficking protein particle complex subunit 13 middle" evidence="3">
    <location>
        <begin position="173"/>
        <end position="293"/>
    </location>
</feature>
<reference evidence="4" key="1">
    <citation type="journal article" date="2019" name="Plant J.">
        <title>Chlorella vulgaris genome assembly and annotation reveals the molecular basis for metabolic acclimation to high light conditions.</title>
        <authorList>
            <person name="Cecchin M."/>
            <person name="Marcolungo L."/>
            <person name="Rossato M."/>
            <person name="Girolomoni L."/>
            <person name="Cosentino E."/>
            <person name="Cuine S."/>
            <person name="Li-Beisson Y."/>
            <person name="Delledonne M."/>
            <person name="Ballottari M."/>
        </authorList>
    </citation>
    <scope>NUCLEOTIDE SEQUENCE</scope>
    <source>
        <strain evidence="4">211/11P</strain>
    </source>
</reference>
<organism evidence="4 5">
    <name type="scientific">Chlorella vulgaris</name>
    <name type="common">Green alga</name>
    <dbReference type="NCBI Taxonomy" id="3077"/>
    <lineage>
        <taxon>Eukaryota</taxon>
        <taxon>Viridiplantae</taxon>
        <taxon>Chlorophyta</taxon>
        <taxon>core chlorophytes</taxon>
        <taxon>Trebouxiophyceae</taxon>
        <taxon>Chlorellales</taxon>
        <taxon>Chlorellaceae</taxon>
        <taxon>Chlorella clade</taxon>
        <taxon>Chlorella</taxon>
    </lineage>
</organism>
<evidence type="ECO:0000313" key="4">
    <source>
        <dbReference type="EMBL" id="KAI3436108.1"/>
    </source>
</evidence>
<dbReference type="InterPro" id="IPR055429">
    <property type="entry name" value="TRAPPC13_M"/>
</dbReference>
<name>A0A9D4Z0N3_CHLVU</name>
<dbReference type="Pfam" id="PF06159">
    <property type="entry name" value="TRAPPC13_N"/>
    <property type="match status" value="1"/>
</dbReference>
<evidence type="ECO:0000256" key="1">
    <source>
        <dbReference type="SAM" id="MobiDB-lite"/>
    </source>
</evidence>
<evidence type="ECO:0000259" key="3">
    <source>
        <dbReference type="Pfam" id="PF23647"/>
    </source>
</evidence>
<reference evidence="4" key="2">
    <citation type="submission" date="2020-11" db="EMBL/GenBank/DDBJ databases">
        <authorList>
            <person name="Cecchin M."/>
            <person name="Marcolungo L."/>
            <person name="Rossato M."/>
            <person name="Girolomoni L."/>
            <person name="Cosentino E."/>
            <person name="Cuine S."/>
            <person name="Li-Beisson Y."/>
            <person name="Delledonne M."/>
            <person name="Ballottari M."/>
        </authorList>
    </citation>
    <scope>NUCLEOTIDE SEQUENCE</scope>
    <source>
        <strain evidence="4">211/11P</strain>
        <tissue evidence="4">Whole cell</tissue>
    </source>
</reference>
<dbReference type="PANTHER" id="PTHR13134">
    <property type="entry name" value="TRAFFICKING PROTEIN PARTICLE COMPLEX SUBUNIT 13"/>
    <property type="match status" value="1"/>
</dbReference>
<dbReference type="GO" id="GO:1990072">
    <property type="term" value="C:TRAPPIII protein complex"/>
    <property type="evidence" value="ECO:0007669"/>
    <property type="project" value="TreeGrafter"/>
</dbReference>
<dbReference type="PANTHER" id="PTHR13134:SF3">
    <property type="entry name" value="TRAFFICKING PROTEIN PARTICLE COMPLEX SUBUNIT 13"/>
    <property type="match status" value="1"/>
</dbReference>
<dbReference type="AlphaFoldDB" id="A0A9D4Z0N3"/>
<feature type="region of interest" description="Disordered" evidence="1">
    <location>
        <begin position="345"/>
        <end position="376"/>
    </location>
</feature>